<evidence type="ECO:0000313" key="1">
    <source>
        <dbReference type="EMBL" id="CAI6332028.1"/>
    </source>
</evidence>
<sequence length="61" mass="7118">MCSPSCRFFLRARFFHTGRRQQRSKLCRDVFGASMESAAKQLRGLGKHHSFRYVDSINPIQ</sequence>
<dbReference type="Proteomes" id="UP001152607">
    <property type="component" value="Unassembled WGS sequence"/>
</dbReference>
<reference evidence="1" key="1">
    <citation type="submission" date="2023-01" db="EMBL/GenBank/DDBJ databases">
        <authorList>
            <person name="Van Ghelder C."/>
            <person name="Rancurel C."/>
        </authorList>
    </citation>
    <scope>NUCLEOTIDE SEQUENCE</scope>
    <source>
        <strain evidence="1">CNCM I-4278</strain>
    </source>
</reference>
<protein>
    <submittedName>
        <fullName evidence="1">Uncharacterized protein</fullName>
    </submittedName>
</protein>
<dbReference type="AlphaFoldDB" id="A0A9W4UAY2"/>
<dbReference type="EMBL" id="CAOQHR010000003">
    <property type="protein sequence ID" value="CAI6332028.1"/>
    <property type="molecule type" value="Genomic_DNA"/>
</dbReference>
<evidence type="ECO:0000313" key="2">
    <source>
        <dbReference type="Proteomes" id="UP001152607"/>
    </source>
</evidence>
<gene>
    <name evidence="1" type="ORF">PDIGIT_LOCUS5057</name>
</gene>
<proteinExistence type="predicted"/>
<comment type="caution">
    <text evidence="1">The sequence shown here is derived from an EMBL/GenBank/DDBJ whole genome shotgun (WGS) entry which is preliminary data.</text>
</comment>
<name>A0A9W4UAY2_9PLEO</name>
<keyword evidence="2" id="KW-1185">Reference proteome</keyword>
<accession>A0A9W4UAY2</accession>
<organism evidence="1 2">
    <name type="scientific">Periconia digitata</name>
    <dbReference type="NCBI Taxonomy" id="1303443"/>
    <lineage>
        <taxon>Eukaryota</taxon>
        <taxon>Fungi</taxon>
        <taxon>Dikarya</taxon>
        <taxon>Ascomycota</taxon>
        <taxon>Pezizomycotina</taxon>
        <taxon>Dothideomycetes</taxon>
        <taxon>Pleosporomycetidae</taxon>
        <taxon>Pleosporales</taxon>
        <taxon>Massarineae</taxon>
        <taxon>Periconiaceae</taxon>
        <taxon>Periconia</taxon>
    </lineage>
</organism>